<evidence type="ECO:0000256" key="2">
    <source>
        <dbReference type="SAM" id="MobiDB-lite"/>
    </source>
</evidence>
<evidence type="ECO:0000313" key="6">
    <source>
        <dbReference type="EMBL" id="WBM40043.1"/>
    </source>
</evidence>
<feature type="transmembrane region" description="Helical" evidence="3">
    <location>
        <begin position="311"/>
        <end position="333"/>
    </location>
</feature>
<feature type="coiled-coil region" evidence="1">
    <location>
        <begin position="638"/>
        <end position="673"/>
    </location>
</feature>
<keyword evidence="3" id="KW-1133">Transmembrane helix</keyword>
<reference evidence="6 7" key="1">
    <citation type="submission" date="2022-05" db="EMBL/GenBank/DDBJ databases">
        <title>Complete sequence of strain NY11312.</title>
        <authorList>
            <person name="Zhou D."/>
        </authorList>
    </citation>
    <scope>NUCLEOTIDE SEQUENCE [LARGE SCALE GENOMIC DNA]</scope>
    <source>
        <strain evidence="6 7">NY11312</strain>
    </source>
</reference>
<evidence type="ECO:0000313" key="7">
    <source>
        <dbReference type="Proteomes" id="UP001211866"/>
    </source>
</evidence>
<feature type="domain" description="Bacteriophage tail tape measure C-terminal" evidence="4">
    <location>
        <begin position="909"/>
        <end position="994"/>
    </location>
</feature>
<protein>
    <submittedName>
        <fullName evidence="6">Tape measure protein</fullName>
    </submittedName>
</protein>
<dbReference type="NCBIfam" id="TIGR02675">
    <property type="entry name" value="tape_meas_nterm"/>
    <property type="match status" value="1"/>
</dbReference>
<organism evidence="6 7">
    <name type="scientific">Alcaligenes faecalis</name>
    <dbReference type="NCBI Taxonomy" id="511"/>
    <lineage>
        <taxon>Bacteria</taxon>
        <taxon>Pseudomonadati</taxon>
        <taxon>Pseudomonadota</taxon>
        <taxon>Betaproteobacteria</taxon>
        <taxon>Burkholderiales</taxon>
        <taxon>Alcaligenaceae</taxon>
        <taxon>Alcaligenes</taxon>
    </lineage>
</organism>
<name>A0ABY7N8W2_ALCFA</name>
<evidence type="ECO:0000259" key="4">
    <source>
        <dbReference type="Pfam" id="PF09718"/>
    </source>
</evidence>
<evidence type="ECO:0000256" key="1">
    <source>
        <dbReference type="SAM" id="Coils"/>
    </source>
</evidence>
<keyword evidence="3" id="KW-0472">Membrane</keyword>
<dbReference type="InterPro" id="IPR013491">
    <property type="entry name" value="Tape_meas_N"/>
</dbReference>
<keyword evidence="7" id="KW-1185">Reference proteome</keyword>
<evidence type="ECO:0000256" key="3">
    <source>
        <dbReference type="SAM" id="Phobius"/>
    </source>
</evidence>
<sequence>MEVAALGLRVDGADGIERARDALGGFTKASEGAERSTEKLGRESQRAKGPIDGLGRAGESAASKMSLMGAAALKAGAFVAAALSVNALKNYADSWSDMQSQVGAATGDMANAAASMQRLTDIANSSYSPLEQTVESYARNVATLRDLGKSSAEAADFTESLNHMLVLTATRGERAASVQNALAKAMAVGKLQADGLEAILANGGEVAQALANELGTTVSGLRAMASQGKITGQVMADAVIKPLDRVRERAAEMPATVADAFVRMQNNITEFVGALDKASGASSAISDVILKMADAVRDAGKYLVPLAQSAIPLLSASFDALAIAMTAAAAVMSSRLIASFIIYSATAIPSAITATVAFVSSITGLQVAMAAAAAKTAAFTVASKALSSGLALVGGPIGAVVLAVGAAAYAWYEYGKSARDNADAGALGVANMRASVDKLVESYKTLNEEQQKTVLNIKTEDLASAAKQAQRAIYDLGAAFEPALSKGAKAAAKFRAEFSSQIQEIYSDSSLPAQEMAAAITNVINAHVESGQASADNRVELEALVKKFADASGNASRLKVELEALKASQDAVKQAASSTDLSPRGIEKWDEYLKKLTDARDVIGMSTRQLGVFEAAQAGANSVQREMAGVVTAQTDAYKKLQTAIEGKDKKAAEAAQNNIRALDVERQKVELLAIKTNALIAATNAFARGEVSGDVARGILQNMLAGFAQAEAAIKVSKEAEAQITNIYTNAVPRTTGGGGASKEDELKNVIKQLMLQKGALGMTAEQAARYEIEMAKGSETDRKRALTLYDQIQAWNETEKAMQAAIDSSRQYLAFQQEMDVFQQKLNLESAGVGMGDRQREMAQADLAIRQEYAQKRLDLEMAQQVKETALTQEQYQYRLDLFQQFEEQKLAGLQQSAEARAIAEADWTNGMSRAWDNFATKAQDIAGQTEEIFTGMLNSFSVGFGNAFEKMVFDSENLGDAMRNVAQGMARAVVNALAQMAAQWLAYQAVQLIVGKTTQASSAMAISANAYATALQAGLAAFASTAAIPVVGPAAAPAAMGAALAVATPLATAISMTAMAGMAHDGIDSVPQTGTWLLEKGERVTTAKTSARLDSVLERIDARQRGARSSGQPEDSRPSRGMVVNVIENPDRAGQTEVRQNEYGDEEADVFVADIFGGGKRAQSMERAYGLRRVGT</sequence>
<feature type="domain" description="Tape measure protein N-terminal" evidence="5">
    <location>
        <begin position="90"/>
        <end position="277"/>
    </location>
</feature>
<dbReference type="Pfam" id="PF09718">
    <property type="entry name" value="Tape_meas_lam_C"/>
    <property type="match status" value="1"/>
</dbReference>
<accession>A0ABY7N8W2</accession>
<feature type="region of interest" description="Disordered" evidence="2">
    <location>
        <begin position="27"/>
        <end position="55"/>
    </location>
</feature>
<proteinExistence type="predicted"/>
<dbReference type="EMBL" id="CP096916">
    <property type="protein sequence ID" value="WBM40043.1"/>
    <property type="molecule type" value="Genomic_DNA"/>
</dbReference>
<dbReference type="RefSeq" id="WP_270119997.1">
    <property type="nucleotide sequence ID" value="NZ_CP096916.1"/>
</dbReference>
<feature type="transmembrane region" description="Helical" evidence="3">
    <location>
        <begin position="340"/>
        <end position="359"/>
    </location>
</feature>
<keyword evidence="3" id="KW-0812">Transmembrane</keyword>
<dbReference type="Proteomes" id="UP001211866">
    <property type="component" value="Chromosome"/>
</dbReference>
<evidence type="ECO:0000259" key="5">
    <source>
        <dbReference type="Pfam" id="PF20155"/>
    </source>
</evidence>
<feature type="region of interest" description="Disordered" evidence="2">
    <location>
        <begin position="1104"/>
        <end position="1126"/>
    </location>
</feature>
<gene>
    <name evidence="6" type="ORF">M2J83_09595</name>
</gene>
<keyword evidence="1" id="KW-0175">Coiled coil</keyword>
<feature type="transmembrane region" description="Helical" evidence="3">
    <location>
        <begin position="389"/>
        <end position="412"/>
    </location>
</feature>
<feature type="transmembrane region" description="Helical" evidence="3">
    <location>
        <begin position="365"/>
        <end position="382"/>
    </location>
</feature>
<dbReference type="Pfam" id="PF20155">
    <property type="entry name" value="TMP_3"/>
    <property type="match status" value="1"/>
</dbReference>
<dbReference type="InterPro" id="IPR006431">
    <property type="entry name" value="Phage_tape_meas_C"/>
</dbReference>
<feature type="compositionally biased region" description="Basic and acidic residues" evidence="2">
    <location>
        <begin position="31"/>
        <end position="46"/>
    </location>
</feature>